<proteinExistence type="inferred from homology"/>
<dbReference type="GO" id="GO:0005997">
    <property type="term" value="P:xylulose metabolic process"/>
    <property type="evidence" value="ECO:0007669"/>
    <property type="project" value="UniProtKB-UniRule"/>
</dbReference>
<dbReference type="Pfam" id="PF00370">
    <property type="entry name" value="FGGY_N"/>
    <property type="match status" value="1"/>
</dbReference>
<comment type="similarity">
    <text evidence="1 4">Belongs to the FGGY kinase family.</text>
</comment>
<dbReference type="PANTHER" id="PTHR10196">
    <property type="entry name" value="SUGAR KINASE"/>
    <property type="match status" value="1"/>
</dbReference>
<dbReference type="FunCoup" id="A0A7R8YZT4">
    <property type="interactions" value="399"/>
</dbReference>
<evidence type="ECO:0000256" key="3">
    <source>
        <dbReference type="ARBA" id="ARBA00022777"/>
    </source>
</evidence>
<dbReference type="InterPro" id="IPR042024">
    <property type="entry name" value="D-XK_euk"/>
</dbReference>
<gene>
    <name evidence="7" type="ORF">HERILL_LOCUS14312</name>
</gene>
<evidence type="ECO:0000259" key="5">
    <source>
        <dbReference type="Pfam" id="PF00370"/>
    </source>
</evidence>
<dbReference type="Proteomes" id="UP000594454">
    <property type="component" value="Chromosome 6"/>
</dbReference>
<dbReference type="InterPro" id="IPR043129">
    <property type="entry name" value="ATPase_NBD"/>
</dbReference>
<protein>
    <recommendedName>
        <fullName evidence="4">Xylulose kinase</fullName>
        <ecNumber evidence="4">2.7.1.17</ecNumber>
    </recommendedName>
</protein>
<keyword evidence="4" id="KW-0547">Nucleotide-binding</keyword>
<keyword evidence="2 4" id="KW-0808">Transferase</keyword>
<comment type="function">
    <text evidence="4">Phosphorylates D-xylulose to produce D-xylulose 5-phosphate, a molecule that may play an important role in the regulation of glucose metabolism and lipogenesis.</text>
</comment>
<dbReference type="GO" id="GO:0042732">
    <property type="term" value="P:D-xylose metabolic process"/>
    <property type="evidence" value="ECO:0007669"/>
    <property type="project" value="UniProtKB-UniRule"/>
</dbReference>
<organism evidence="7 8">
    <name type="scientific">Hermetia illucens</name>
    <name type="common">Black soldier fly</name>
    <dbReference type="NCBI Taxonomy" id="343691"/>
    <lineage>
        <taxon>Eukaryota</taxon>
        <taxon>Metazoa</taxon>
        <taxon>Ecdysozoa</taxon>
        <taxon>Arthropoda</taxon>
        <taxon>Hexapoda</taxon>
        <taxon>Insecta</taxon>
        <taxon>Pterygota</taxon>
        <taxon>Neoptera</taxon>
        <taxon>Endopterygota</taxon>
        <taxon>Diptera</taxon>
        <taxon>Brachycera</taxon>
        <taxon>Stratiomyomorpha</taxon>
        <taxon>Stratiomyidae</taxon>
        <taxon>Hermetiinae</taxon>
        <taxon>Hermetia</taxon>
    </lineage>
</organism>
<dbReference type="InterPro" id="IPR018485">
    <property type="entry name" value="FGGY_C"/>
</dbReference>
<reference evidence="7 8" key="1">
    <citation type="submission" date="2020-11" db="EMBL/GenBank/DDBJ databases">
        <authorList>
            <person name="Wallbank WR R."/>
            <person name="Pardo Diaz C."/>
            <person name="Kozak K."/>
            <person name="Martin S."/>
            <person name="Jiggins C."/>
            <person name="Moest M."/>
            <person name="Warren A I."/>
            <person name="Generalovic N T."/>
            <person name="Byers J.R.P. K."/>
            <person name="Montejo-Kovacevich G."/>
            <person name="Yen C E."/>
        </authorList>
    </citation>
    <scope>NUCLEOTIDE SEQUENCE [LARGE SCALE GENOMIC DNA]</scope>
</reference>
<dbReference type="GO" id="GO:0005829">
    <property type="term" value="C:cytosol"/>
    <property type="evidence" value="ECO:0007669"/>
    <property type="project" value="TreeGrafter"/>
</dbReference>
<dbReference type="EMBL" id="LR899014">
    <property type="protein sequence ID" value="CAD7091914.1"/>
    <property type="molecule type" value="Genomic_DNA"/>
</dbReference>
<evidence type="ECO:0000256" key="4">
    <source>
        <dbReference type="RuleBase" id="RU367058"/>
    </source>
</evidence>
<accession>A0A7R8YZT4</accession>
<name>A0A7R8YZT4_HERIL</name>
<dbReference type="SUPFAM" id="SSF53067">
    <property type="entry name" value="Actin-like ATPase domain"/>
    <property type="match status" value="2"/>
</dbReference>
<dbReference type="InterPro" id="IPR018484">
    <property type="entry name" value="FGGY_N"/>
</dbReference>
<evidence type="ECO:0000256" key="1">
    <source>
        <dbReference type="ARBA" id="ARBA00009156"/>
    </source>
</evidence>
<dbReference type="InParanoid" id="A0A7R8YZT4"/>
<dbReference type="GO" id="GO:0005524">
    <property type="term" value="F:ATP binding"/>
    <property type="evidence" value="ECO:0007669"/>
    <property type="project" value="UniProtKB-KW"/>
</dbReference>
<feature type="domain" description="Carbohydrate kinase FGGY C-terminal" evidence="6">
    <location>
        <begin position="294"/>
        <end position="484"/>
    </location>
</feature>
<dbReference type="GO" id="GO:0004856">
    <property type="term" value="F:D-xylulokinase activity"/>
    <property type="evidence" value="ECO:0007669"/>
    <property type="project" value="UniProtKB-UniRule"/>
</dbReference>
<keyword evidence="4" id="KW-0119">Carbohydrate metabolism</keyword>
<keyword evidence="4" id="KW-0067">ATP-binding</keyword>
<keyword evidence="3 4" id="KW-0418">Kinase</keyword>
<dbReference type="CDD" id="cd07776">
    <property type="entry name" value="ASKHA_NBD_FGGY_SpXK-like"/>
    <property type="match status" value="1"/>
</dbReference>
<keyword evidence="8" id="KW-1185">Reference proteome</keyword>
<dbReference type="PANTHER" id="PTHR10196:SF57">
    <property type="entry name" value="XYLULOSE KINASE"/>
    <property type="match status" value="1"/>
</dbReference>
<keyword evidence="4" id="KW-0859">Xylose metabolism</keyword>
<evidence type="ECO:0000313" key="7">
    <source>
        <dbReference type="EMBL" id="CAD7091914.1"/>
    </source>
</evidence>
<dbReference type="EC" id="2.7.1.17" evidence="4"/>
<dbReference type="Gene3D" id="3.30.420.40">
    <property type="match status" value="2"/>
</dbReference>
<dbReference type="AlphaFoldDB" id="A0A7R8YZT4"/>
<sequence>MPTEEETYLGFDLSTQKLKAVQLSKDLQTLVYAEVKFDKDLYEFQTFGGVHAGDETHEFYVRPIMWVKALDMVLDRLVVQGANLSTVVALSGSAQQHGSVYWTQQGIDTLNQLDADKFLHVQLNESAFSLNRTPIWMDGSTEKQCADMEDAVGGREKMVEISGSKCYPRFTGPQIRKIYETKPDVYENTVRISLVSSFLASIFIGHVAPIDMADGSGMNLLDIRSKKWSEACLNACAPDLERRLGEPVKTCSVIGNVCSFFVQRYGFKNTCKVTGFTGDNPSALCGMLVHKELLAVSLGTSDTIMMTLTQPSLLQEGHILRHPVEDTFMGLLCFRNGSLVRDVFKRADANNNWDCFSEMLDSTPRGNGGNMALHFHSVEIIPSVEGTLRWGPEHSLNCSDASVGLAKFNSPAVEIRALVEGQMLHRKAIAADMGFTFGENTKIVATGGASANKSILQVVADVFNAPVYIQKTTEAALLGSAYRAKFTLHITSTGVNPSEDYYEYIAQFLPHNLHRVCDPAKDSEDDYLPMLPRFRDMVKALQTRKKTMNVYGF</sequence>
<dbReference type="OMA" id="NSCALGG"/>
<evidence type="ECO:0000313" key="8">
    <source>
        <dbReference type="Proteomes" id="UP000594454"/>
    </source>
</evidence>
<evidence type="ECO:0000256" key="2">
    <source>
        <dbReference type="ARBA" id="ARBA00022679"/>
    </source>
</evidence>
<dbReference type="FunFam" id="3.30.420.40:FF:000118">
    <property type="entry name" value="Xylulose kinase 2"/>
    <property type="match status" value="1"/>
</dbReference>
<feature type="domain" description="Carbohydrate kinase FGGY N-terminal" evidence="5">
    <location>
        <begin position="129"/>
        <end position="286"/>
    </location>
</feature>
<dbReference type="OrthoDB" id="1728974at2759"/>
<dbReference type="Pfam" id="PF02782">
    <property type="entry name" value="FGGY_C"/>
    <property type="match status" value="1"/>
</dbReference>
<evidence type="ECO:0000259" key="6">
    <source>
        <dbReference type="Pfam" id="PF02782"/>
    </source>
</evidence>
<comment type="catalytic activity">
    <reaction evidence="4">
        <text>D-xylulose + ATP = D-xylulose 5-phosphate + ADP + H(+)</text>
        <dbReference type="Rhea" id="RHEA:10964"/>
        <dbReference type="ChEBI" id="CHEBI:15378"/>
        <dbReference type="ChEBI" id="CHEBI:17140"/>
        <dbReference type="ChEBI" id="CHEBI:30616"/>
        <dbReference type="ChEBI" id="CHEBI:57737"/>
        <dbReference type="ChEBI" id="CHEBI:456216"/>
        <dbReference type="EC" id="2.7.1.17"/>
    </reaction>
</comment>